<reference evidence="1 2" key="1">
    <citation type="journal article" date="2022" name="Plant J.">
        <title>Chromosome-level genome of Camellia lanceoleosa provides a valuable resource for understanding genome evolution and self-incompatibility.</title>
        <authorList>
            <person name="Gong W."/>
            <person name="Xiao S."/>
            <person name="Wang L."/>
            <person name="Liao Z."/>
            <person name="Chang Y."/>
            <person name="Mo W."/>
            <person name="Hu G."/>
            <person name="Li W."/>
            <person name="Zhao G."/>
            <person name="Zhu H."/>
            <person name="Hu X."/>
            <person name="Ji K."/>
            <person name="Xiang X."/>
            <person name="Song Q."/>
            <person name="Yuan D."/>
            <person name="Jin S."/>
            <person name="Zhang L."/>
        </authorList>
    </citation>
    <scope>NUCLEOTIDE SEQUENCE [LARGE SCALE GENOMIC DNA]</scope>
    <source>
        <strain evidence="1">SQ_2022a</strain>
    </source>
</reference>
<evidence type="ECO:0000313" key="2">
    <source>
        <dbReference type="Proteomes" id="UP001060215"/>
    </source>
</evidence>
<gene>
    <name evidence="1" type="ORF">LOK49_LG07G00056</name>
</gene>
<proteinExistence type="predicted"/>
<name>A0ACC0GZT7_9ERIC</name>
<dbReference type="EMBL" id="CM045764">
    <property type="protein sequence ID" value="KAI8006385.1"/>
    <property type="molecule type" value="Genomic_DNA"/>
</dbReference>
<sequence length="73" mass="7722">MGTLTNDISSSFPTPPPNAASMNPQAMASLQQAQALARGPFVQARNFAVMTGVNAGISCVMKRIRGKEDVQSR</sequence>
<comment type="caution">
    <text evidence="1">The sequence shown here is derived from an EMBL/GenBank/DDBJ whole genome shotgun (WGS) entry which is preliminary data.</text>
</comment>
<protein>
    <submittedName>
        <fullName evidence="1">Chloroplastic import inner membrane translocase subunit HP30-2</fullName>
    </submittedName>
</protein>
<organism evidence="1 2">
    <name type="scientific">Camellia lanceoleosa</name>
    <dbReference type="NCBI Taxonomy" id="1840588"/>
    <lineage>
        <taxon>Eukaryota</taxon>
        <taxon>Viridiplantae</taxon>
        <taxon>Streptophyta</taxon>
        <taxon>Embryophyta</taxon>
        <taxon>Tracheophyta</taxon>
        <taxon>Spermatophyta</taxon>
        <taxon>Magnoliopsida</taxon>
        <taxon>eudicotyledons</taxon>
        <taxon>Gunneridae</taxon>
        <taxon>Pentapetalae</taxon>
        <taxon>asterids</taxon>
        <taxon>Ericales</taxon>
        <taxon>Theaceae</taxon>
        <taxon>Camellia</taxon>
    </lineage>
</organism>
<dbReference type="Proteomes" id="UP001060215">
    <property type="component" value="Chromosome 7"/>
</dbReference>
<keyword evidence="2" id="KW-1185">Reference proteome</keyword>
<accession>A0ACC0GZT7</accession>
<evidence type="ECO:0000313" key="1">
    <source>
        <dbReference type="EMBL" id="KAI8006385.1"/>
    </source>
</evidence>